<dbReference type="GO" id="GO:0006487">
    <property type="term" value="P:protein N-linked glycosylation"/>
    <property type="evidence" value="ECO:0007669"/>
    <property type="project" value="TreeGrafter"/>
</dbReference>
<dbReference type="Proteomes" id="UP000759537">
    <property type="component" value="Unassembled WGS sequence"/>
</dbReference>
<dbReference type="GO" id="GO:0005794">
    <property type="term" value="C:Golgi apparatus"/>
    <property type="evidence" value="ECO:0007669"/>
    <property type="project" value="TreeGrafter"/>
</dbReference>
<evidence type="ECO:0000256" key="3">
    <source>
        <dbReference type="PIRSR" id="PIRSR018153-1"/>
    </source>
</evidence>
<dbReference type="InterPro" id="IPR002685">
    <property type="entry name" value="Glyco_trans_15"/>
</dbReference>
<evidence type="ECO:0000256" key="1">
    <source>
        <dbReference type="ARBA" id="ARBA00007677"/>
    </source>
</evidence>
<dbReference type="PANTHER" id="PTHR31121:SF6">
    <property type="entry name" value="ALPHA-1,2 MANNOSYLTRANSFERASE KTR1"/>
    <property type="match status" value="1"/>
</dbReference>
<reference evidence="4" key="2">
    <citation type="journal article" date="2020" name="Nat. Commun.">
        <title>Large-scale genome sequencing of mycorrhizal fungi provides insights into the early evolution of symbiotic traits.</title>
        <authorList>
            <person name="Miyauchi S."/>
            <person name="Kiss E."/>
            <person name="Kuo A."/>
            <person name="Drula E."/>
            <person name="Kohler A."/>
            <person name="Sanchez-Garcia M."/>
            <person name="Morin E."/>
            <person name="Andreopoulos B."/>
            <person name="Barry K.W."/>
            <person name="Bonito G."/>
            <person name="Buee M."/>
            <person name="Carver A."/>
            <person name="Chen C."/>
            <person name="Cichocki N."/>
            <person name="Clum A."/>
            <person name="Culley D."/>
            <person name="Crous P.W."/>
            <person name="Fauchery L."/>
            <person name="Girlanda M."/>
            <person name="Hayes R.D."/>
            <person name="Keri Z."/>
            <person name="LaButti K."/>
            <person name="Lipzen A."/>
            <person name="Lombard V."/>
            <person name="Magnuson J."/>
            <person name="Maillard F."/>
            <person name="Murat C."/>
            <person name="Nolan M."/>
            <person name="Ohm R.A."/>
            <person name="Pangilinan J."/>
            <person name="Pereira M.F."/>
            <person name="Perotto S."/>
            <person name="Peter M."/>
            <person name="Pfister S."/>
            <person name="Riley R."/>
            <person name="Sitrit Y."/>
            <person name="Stielow J.B."/>
            <person name="Szollosi G."/>
            <person name="Zifcakova L."/>
            <person name="Stursova M."/>
            <person name="Spatafora J.W."/>
            <person name="Tedersoo L."/>
            <person name="Vaario L.M."/>
            <person name="Yamada A."/>
            <person name="Yan M."/>
            <person name="Wang P."/>
            <person name="Xu J."/>
            <person name="Bruns T."/>
            <person name="Baldrian P."/>
            <person name="Vilgalys R."/>
            <person name="Dunand C."/>
            <person name="Henrissat B."/>
            <person name="Grigoriev I.V."/>
            <person name="Hibbett D."/>
            <person name="Nagy L.G."/>
            <person name="Martin F.M."/>
        </authorList>
    </citation>
    <scope>NUCLEOTIDE SEQUENCE</scope>
    <source>
        <strain evidence="4">Prilba</strain>
    </source>
</reference>
<gene>
    <name evidence="4" type="ORF">DFH94DRAFT_812354</name>
</gene>
<comment type="caution">
    <text evidence="4">The sequence shown here is derived from an EMBL/GenBank/DDBJ whole genome shotgun (WGS) entry which is preliminary data.</text>
</comment>
<keyword evidence="2" id="KW-0808">Transferase</keyword>
<dbReference type="GO" id="GO:0000026">
    <property type="term" value="F:alpha-1,2-mannosyltransferase activity"/>
    <property type="evidence" value="ECO:0007669"/>
    <property type="project" value="TreeGrafter"/>
</dbReference>
<dbReference type="Gene3D" id="3.90.550.10">
    <property type="entry name" value="Spore Coat Polysaccharide Biosynthesis Protein SpsA, Chain A"/>
    <property type="match status" value="1"/>
</dbReference>
<dbReference type="Pfam" id="PF01793">
    <property type="entry name" value="Glyco_transf_15"/>
    <property type="match status" value="1"/>
</dbReference>
<dbReference type="SUPFAM" id="SSF53448">
    <property type="entry name" value="Nucleotide-diphospho-sugar transferases"/>
    <property type="match status" value="1"/>
</dbReference>
<evidence type="ECO:0000313" key="4">
    <source>
        <dbReference type="EMBL" id="KAF8469868.1"/>
    </source>
</evidence>
<dbReference type="PIRSF" id="PIRSF018153">
    <property type="entry name" value="Glyco_trans_15"/>
    <property type="match status" value="1"/>
</dbReference>
<organism evidence="4 5">
    <name type="scientific">Russula ochroleuca</name>
    <dbReference type="NCBI Taxonomy" id="152965"/>
    <lineage>
        <taxon>Eukaryota</taxon>
        <taxon>Fungi</taxon>
        <taxon>Dikarya</taxon>
        <taxon>Basidiomycota</taxon>
        <taxon>Agaricomycotina</taxon>
        <taxon>Agaricomycetes</taxon>
        <taxon>Russulales</taxon>
        <taxon>Russulaceae</taxon>
        <taxon>Russula</taxon>
    </lineage>
</organism>
<dbReference type="GO" id="GO:0016020">
    <property type="term" value="C:membrane"/>
    <property type="evidence" value="ECO:0007669"/>
    <property type="project" value="InterPro"/>
</dbReference>
<dbReference type="AlphaFoldDB" id="A0A9P5JX64"/>
<evidence type="ECO:0000256" key="2">
    <source>
        <dbReference type="ARBA" id="ARBA00022679"/>
    </source>
</evidence>
<sequence length="385" mass="45018">MPYSPISTLLTKRISRPVLIVVFAAVRACTHARATGIHNVVQPEGEERTNIEVGAAAAPPQRHLANATLFMLARNSDIDSAVNSVHEMEDRFNHNHGYPWVFLNEEPFSEDFKRRVSNLASGPVHFGQIPYEHWYQPDWINETVATEERNKMVADNTIYGGSVPYRNMCRFNSGFFYRHPLVQNFRYYWRVEPGVHFHCDVNIDPFVYLQENNKTYGFTITLYEFSRTIESLWSTVNDFMTEHPEYVVQNNAMHFLSDNGGANYNLCHFWSNFEIADMDFWRGEAYSAFFEYLDSRGGFYYERWGDAPVHSIAAALFAGKDRIHFFRDIGYEHAPFMHCPAEPDIWKRGRCACDIEHSFDYNSYSCLWRWDRLFRGDRMFGDDGR</sequence>
<dbReference type="FunFam" id="3.90.550.10:FF:000051">
    <property type="entry name" value="Alpha-1,2-mannosyltransferase (Ktr4)"/>
    <property type="match status" value="1"/>
</dbReference>
<proteinExistence type="inferred from homology"/>
<keyword evidence="5" id="KW-1185">Reference proteome</keyword>
<feature type="active site" description="Nucleophile" evidence="3">
    <location>
        <position position="274"/>
    </location>
</feature>
<dbReference type="PANTHER" id="PTHR31121">
    <property type="entry name" value="ALPHA-1,2 MANNOSYLTRANSFERASE KTR1"/>
    <property type="match status" value="1"/>
</dbReference>
<dbReference type="OrthoDB" id="439943at2759"/>
<protein>
    <submittedName>
        <fullName evidence="4">Glycosyltransferase family 15 protein</fullName>
    </submittedName>
</protein>
<dbReference type="InterPro" id="IPR029044">
    <property type="entry name" value="Nucleotide-diphossugar_trans"/>
</dbReference>
<evidence type="ECO:0000313" key="5">
    <source>
        <dbReference type="Proteomes" id="UP000759537"/>
    </source>
</evidence>
<reference evidence="4" key="1">
    <citation type="submission" date="2019-10" db="EMBL/GenBank/DDBJ databases">
        <authorList>
            <consortium name="DOE Joint Genome Institute"/>
            <person name="Kuo A."/>
            <person name="Miyauchi S."/>
            <person name="Kiss E."/>
            <person name="Drula E."/>
            <person name="Kohler A."/>
            <person name="Sanchez-Garcia M."/>
            <person name="Andreopoulos B."/>
            <person name="Barry K.W."/>
            <person name="Bonito G."/>
            <person name="Buee M."/>
            <person name="Carver A."/>
            <person name="Chen C."/>
            <person name="Cichocki N."/>
            <person name="Clum A."/>
            <person name="Culley D."/>
            <person name="Crous P.W."/>
            <person name="Fauchery L."/>
            <person name="Girlanda M."/>
            <person name="Hayes R."/>
            <person name="Keri Z."/>
            <person name="LaButti K."/>
            <person name="Lipzen A."/>
            <person name="Lombard V."/>
            <person name="Magnuson J."/>
            <person name="Maillard F."/>
            <person name="Morin E."/>
            <person name="Murat C."/>
            <person name="Nolan M."/>
            <person name="Ohm R."/>
            <person name="Pangilinan J."/>
            <person name="Pereira M."/>
            <person name="Perotto S."/>
            <person name="Peter M."/>
            <person name="Riley R."/>
            <person name="Sitrit Y."/>
            <person name="Stielow B."/>
            <person name="Szollosi G."/>
            <person name="Zifcakova L."/>
            <person name="Stursova M."/>
            <person name="Spatafora J.W."/>
            <person name="Tedersoo L."/>
            <person name="Vaario L.-M."/>
            <person name="Yamada A."/>
            <person name="Yan M."/>
            <person name="Wang P."/>
            <person name="Xu J."/>
            <person name="Bruns T."/>
            <person name="Baldrian P."/>
            <person name="Vilgalys R."/>
            <person name="Henrissat B."/>
            <person name="Grigoriev I.V."/>
            <person name="Hibbett D."/>
            <person name="Nagy L.G."/>
            <person name="Martin F.M."/>
        </authorList>
    </citation>
    <scope>NUCLEOTIDE SEQUENCE</scope>
    <source>
        <strain evidence="4">Prilba</strain>
    </source>
</reference>
<dbReference type="EMBL" id="WHVB01000027">
    <property type="protein sequence ID" value="KAF8469868.1"/>
    <property type="molecule type" value="Genomic_DNA"/>
</dbReference>
<accession>A0A9P5JX64</accession>
<dbReference type="GO" id="GO:0000032">
    <property type="term" value="P:cell wall mannoprotein biosynthetic process"/>
    <property type="evidence" value="ECO:0007669"/>
    <property type="project" value="TreeGrafter"/>
</dbReference>
<comment type="similarity">
    <text evidence="1">Belongs to the glycosyltransferase 15 family.</text>
</comment>
<name>A0A9P5JX64_9AGAM</name>